<feature type="domain" description="DUF5666" evidence="2">
    <location>
        <begin position="326"/>
        <end position="387"/>
    </location>
</feature>
<dbReference type="Pfam" id="PF18914">
    <property type="entry name" value="DUF5666"/>
    <property type="match status" value="3"/>
</dbReference>
<feature type="domain" description="DUF5666" evidence="2">
    <location>
        <begin position="255"/>
        <end position="313"/>
    </location>
</feature>
<reference evidence="3 4" key="2">
    <citation type="submission" date="2018-12" db="EMBL/GenBank/DDBJ databases">
        <title>Rhizobacter gummiphilus sp. nov., a rubber-degrading bacterium isolated from the soil of a botanical garden in Japan.</title>
        <authorList>
            <person name="Shunsuke S.S."/>
        </authorList>
    </citation>
    <scope>NUCLEOTIDE SEQUENCE [LARGE SCALE GENOMIC DNA]</scope>
    <source>
        <strain evidence="3 4">S-16</strain>
    </source>
</reference>
<evidence type="ECO:0000313" key="4">
    <source>
        <dbReference type="Proteomes" id="UP000267464"/>
    </source>
</evidence>
<dbReference type="AlphaFoldDB" id="A0A3N7JNU0"/>
<evidence type="ECO:0000313" key="3">
    <source>
        <dbReference type="EMBL" id="RQP22789.1"/>
    </source>
</evidence>
<protein>
    <recommendedName>
        <fullName evidence="2">DUF5666 domain-containing protein</fullName>
    </recommendedName>
</protein>
<accession>A0A3N7JNU0</accession>
<feature type="signal peptide" evidence="1">
    <location>
        <begin position="1"/>
        <end position="18"/>
    </location>
</feature>
<evidence type="ECO:0000256" key="1">
    <source>
        <dbReference type="SAM" id="SignalP"/>
    </source>
</evidence>
<keyword evidence="4" id="KW-1185">Reference proteome</keyword>
<gene>
    <name evidence="3" type="ORF">DZC73_21075</name>
</gene>
<organism evidence="3 4">
    <name type="scientific">Piscinibacter terrae</name>
    <dbReference type="NCBI Taxonomy" id="2496871"/>
    <lineage>
        <taxon>Bacteria</taxon>
        <taxon>Pseudomonadati</taxon>
        <taxon>Pseudomonadota</taxon>
        <taxon>Betaproteobacteria</taxon>
        <taxon>Burkholderiales</taxon>
        <taxon>Sphaerotilaceae</taxon>
        <taxon>Piscinibacter</taxon>
    </lineage>
</organism>
<name>A0A3N7JNU0_9BURK</name>
<feature type="chain" id="PRO_5018203724" description="DUF5666 domain-containing protein" evidence="1">
    <location>
        <begin position="19"/>
        <end position="390"/>
    </location>
</feature>
<keyword evidence="1" id="KW-0732">Signal</keyword>
<dbReference type="Proteomes" id="UP000267464">
    <property type="component" value="Unassembled WGS sequence"/>
</dbReference>
<dbReference type="InterPro" id="IPR043724">
    <property type="entry name" value="DUF5666"/>
</dbReference>
<comment type="caution">
    <text evidence="3">The sequence shown here is derived from an EMBL/GenBank/DDBJ whole genome shotgun (WGS) entry which is preliminary data.</text>
</comment>
<evidence type="ECO:0000259" key="2">
    <source>
        <dbReference type="Pfam" id="PF18914"/>
    </source>
</evidence>
<dbReference type="EMBL" id="QUSW01000006">
    <property type="protein sequence ID" value="RQP22789.1"/>
    <property type="molecule type" value="Genomic_DNA"/>
</dbReference>
<proteinExistence type="predicted"/>
<reference evidence="3 4" key="1">
    <citation type="submission" date="2018-08" db="EMBL/GenBank/DDBJ databases">
        <authorList>
            <person name="Khan S.A."/>
            <person name="Jeon C.O."/>
            <person name="Chun B.H."/>
            <person name="Jeong S.E."/>
        </authorList>
    </citation>
    <scope>NUCLEOTIDE SEQUENCE [LARGE SCALE GENOMIC DNA]</scope>
    <source>
        <strain evidence="3 4">S-16</strain>
    </source>
</reference>
<feature type="domain" description="DUF5666" evidence="2">
    <location>
        <begin position="108"/>
        <end position="168"/>
    </location>
</feature>
<sequence length="390" mass="40010">MRMAAGLLAICCAAWACAGGVDSGGTGAPTSSYARGRLSGFGSIVLNGVHFDETRALVLDDEGGLHYRGDLKLGMSLDVQAGEITTDAATGVSSAKAQKVVFASAIRGPLERIDIKASTITVLGQTVAVGPSTAFDPDAVMAGLRRGLVLEVHALLDEATGRYDATRIDVAAQAPSYKLRGIVSGLDEARRTFSIGNARISYAALDDAELPPLFDGALLKLSVRTAAGKGGTWELLHATAGTRAIPDTPSAEVDGLVSAYHGIERFKLNGMPVNAAGAAVLFTGGTSGQLRNGVRVLVTGQVIDGVLVAGSVEYRAPGEDAKVTLEGAVQSVDAATHSFVLRGNTVVFDPGTSFRSGSPSMLVPGAAVKVSGSLADGGTKVRADKIKFDR</sequence>